<evidence type="ECO:0000313" key="7">
    <source>
        <dbReference type="Proteomes" id="UP001164761"/>
    </source>
</evidence>
<dbReference type="InterPro" id="IPR036396">
    <property type="entry name" value="Cyt_P450_sf"/>
</dbReference>
<evidence type="ECO:0000256" key="1">
    <source>
        <dbReference type="ARBA" id="ARBA00010617"/>
    </source>
</evidence>
<dbReference type="Proteomes" id="UP001164761">
    <property type="component" value="Chromosome"/>
</dbReference>
<dbReference type="InterPro" id="IPR002401">
    <property type="entry name" value="Cyt_P450_E_grp-I"/>
</dbReference>
<evidence type="ECO:0000313" key="6">
    <source>
        <dbReference type="EMBL" id="WAH40646.1"/>
    </source>
</evidence>
<comment type="similarity">
    <text evidence="1">Belongs to the cytochrome P450 family.</text>
</comment>
<evidence type="ECO:0000256" key="4">
    <source>
        <dbReference type="ARBA" id="ARBA00023002"/>
    </source>
</evidence>
<dbReference type="CDD" id="cd11067">
    <property type="entry name" value="CYP152"/>
    <property type="match status" value="1"/>
</dbReference>
<keyword evidence="4" id="KW-0560">Oxidoreductase</keyword>
<sequence length="433" mass="49530">MNQQIPHDKSLDNSLALMQEGYLFIKNRVDRYQSDIFGARVLLQNAICMSGEEAAKVFYDPERFERLGAVPKRVQQTLFGQNGVQGLDGDAHFLRKQLFMSLMTLPQQKRLAELALNEWNACIPKWENAKKVVLFDEAKNILCRIACHWAGVPLLESEVKERADDFIAMVYAFGAVGPLHWKGRRARAKTEQWIREVVEEVRAGRINAEEGSALHVMALHRQLDGSRLDTQIAAVELINVLRPIVAIATFITFAALALHEYPECREKLQSDDDNYLEMFVQEVRRYYPFGPFLGAKVKKDFVWHDCEFKKGTLVLLDMYGTNHDSRLWENPNEFRPERFKQWEGSLFDFIPQGGGDPAKGHRCPGEGITVEIMKASVGFLVNKIQFDVPEQDLTFSLSTMPTLPESGFVMSNIRRKPEYQGETTVRPYPYVGH</sequence>
<dbReference type="InterPro" id="IPR001128">
    <property type="entry name" value="Cyt_P450"/>
</dbReference>
<organism evidence="6 7">
    <name type="scientific">Alicyclobacillus fastidiosus</name>
    <dbReference type="NCBI Taxonomy" id="392011"/>
    <lineage>
        <taxon>Bacteria</taxon>
        <taxon>Bacillati</taxon>
        <taxon>Bacillota</taxon>
        <taxon>Bacilli</taxon>
        <taxon>Bacillales</taxon>
        <taxon>Alicyclobacillaceae</taxon>
        <taxon>Alicyclobacillus</taxon>
    </lineage>
</organism>
<name>A0ABY6ZEU7_9BACL</name>
<dbReference type="Gene3D" id="1.10.630.10">
    <property type="entry name" value="Cytochrome P450"/>
    <property type="match status" value="1"/>
</dbReference>
<keyword evidence="5" id="KW-0408">Iron</keyword>
<evidence type="ECO:0000256" key="3">
    <source>
        <dbReference type="ARBA" id="ARBA00022723"/>
    </source>
</evidence>
<keyword evidence="2" id="KW-0349">Heme</keyword>
<dbReference type="SUPFAM" id="SSF48264">
    <property type="entry name" value="Cytochrome P450"/>
    <property type="match status" value="1"/>
</dbReference>
<dbReference type="RefSeq" id="WP_268004544.1">
    <property type="nucleotide sequence ID" value="NZ_BSUT01000001.1"/>
</dbReference>
<evidence type="ECO:0000256" key="2">
    <source>
        <dbReference type="ARBA" id="ARBA00022617"/>
    </source>
</evidence>
<protein>
    <submittedName>
        <fullName evidence="6">Cytochrome P450</fullName>
    </submittedName>
</protein>
<dbReference type="Pfam" id="PF00067">
    <property type="entry name" value="p450"/>
    <property type="match status" value="1"/>
</dbReference>
<gene>
    <name evidence="6" type="ORF">NZD89_20385</name>
</gene>
<dbReference type="InterPro" id="IPR050705">
    <property type="entry name" value="Cytochrome_P450_3A"/>
</dbReference>
<dbReference type="PRINTS" id="PR00463">
    <property type="entry name" value="EP450I"/>
</dbReference>
<reference evidence="6" key="1">
    <citation type="submission" date="2022-08" db="EMBL/GenBank/DDBJ databases">
        <title>Alicyclobacillus fastidiosus DSM 17978, complete genome.</title>
        <authorList>
            <person name="Wang Q."/>
            <person name="Cai R."/>
            <person name="Wang Z."/>
        </authorList>
    </citation>
    <scope>NUCLEOTIDE SEQUENCE</scope>
    <source>
        <strain evidence="6">DSM 17978</strain>
    </source>
</reference>
<keyword evidence="7" id="KW-1185">Reference proteome</keyword>
<dbReference type="PANTHER" id="PTHR24302">
    <property type="entry name" value="CYTOCHROME P450 FAMILY 3"/>
    <property type="match status" value="1"/>
</dbReference>
<keyword evidence="3" id="KW-0479">Metal-binding</keyword>
<accession>A0ABY6ZEU7</accession>
<dbReference type="EMBL" id="CP104067">
    <property type="protein sequence ID" value="WAH40646.1"/>
    <property type="molecule type" value="Genomic_DNA"/>
</dbReference>
<proteinExistence type="inferred from homology"/>
<dbReference type="PANTHER" id="PTHR24302:SF15">
    <property type="entry name" value="FATTY-ACID PEROXYGENASE"/>
    <property type="match status" value="1"/>
</dbReference>
<evidence type="ECO:0000256" key="5">
    <source>
        <dbReference type="ARBA" id="ARBA00023004"/>
    </source>
</evidence>